<feature type="transmembrane region" description="Helical" evidence="1">
    <location>
        <begin position="9"/>
        <end position="28"/>
    </location>
</feature>
<evidence type="ECO:0000313" key="3">
    <source>
        <dbReference type="Proteomes" id="UP000029079"/>
    </source>
</evidence>
<keyword evidence="1" id="KW-1133">Transmembrane helix</keyword>
<feature type="transmembrane region" description="Helical" evidence="1">
    <location>
        <begin position="34"/>
        <end position="52"/>
    </location>
</feature>
<reference evidence="2 3" key="1">
    <citation type="journal article" date="2014" name="Genome Announc.">
        <title>Complete Genome Sequences of Fish Pathogenic Weissella ceti Strains WS74 and WS105.</title>
        <authorList>
            <person name="Figueiredo H.C."/>
            <person name="Leal C.A."/>
            <person name="Dorella F.A."/>
            <person name="Carvalho A.F."/>
            <person name="Soares S.C."/>
            <person name="Pereira F.L."/>
            <person name="Azevedo V.A."/>
        </authorList>
    </citation>
    <scope>NUCLEOTIDE SEQUENCE [LARGE SCALE GENOMIC DNA]</scope>
    <source>
        <strain evidence="2 3">WS74</strain>
    </source>
</reference>
<dbReference type="KEGG" id="wci:WS105_0821"/>
<organism evidence="2 3">
    <name type="scientific">Weissella ceti</name>
    <dbReference type="NCBI Taxonomy" id="759620"/>
    <lineage>
        <taxon>Bacteria</taxon>
        <taxon>Bacillati</taxon>
        <taxon>Bacillota</taxon>
        <taxon>Bacilli</taxon>
        <taxon>Lactobacillales</taxon>
        <taxon>Lactobacillaceae</taxon>
        <taxon>Weissella</taxon>
    </lineage>
</organism>
<dbReference type="EMBL" id="CP009223">
    <property type="protein sequence ID" value="AIM63012.1"/>
    <property type="molecule type" value="Genomic_DNA"/>
</dbReference>
<reference evidence="3" key="2">
    <citation type="submission" date="2014-08" db="EMBL/GenBank/DDBJ databases">
        <title>Complete genome of Weissella ceti strain WS74 isolated from diseased rainbow trout in Brazil.</title>
        <authorList>
            <person name="Figueiredo H.C.P."/>
            <person name="Leal C.A.G."/>
            <person name="Pereira F.L."/>
            <person name="Soares S.C."/>
            <person name="Dorella F.A."/>
            <person name="Carvalho A.F."/>
            <person name="Azevedo V.A.C."/>
        </authorList>
    </citation>
    <scope>NUCLEOTIDE SEQUENCE [LARGE SCALE GENOMIC DNA]</scope>
    <source>
        <strain evidence="3">WS74</strain>
    </source>
</reference>
<accession>A0A088GL84</accession>
<sequence>MTEKQAEKLALPIIGIVLGSLGLLLSWVPIVNNFAFFLAVIALILTGISFLVNRGGKKTLTYVSLGLAVATGAIVMMTQASYSKALDSVTTAVKSDSKSESKSADKKSDDKKSNASYEDIYEQYSAEIKAATPGLIEEYNTEAASNTEGVEGLAKISTKKIEKLAKINTDGISEMAKIMYKTGSGNGDATRNMKTGAKS</sequence>
<keyword evidence="3" id="KW-1185">Reference proteome</keyword>
<gene>
    <name evidence="2" type="ORF">WS74_0760</name>
</gene>
<evidence type="ECO:0000313" key="2">
    <source>
        <dbReference type="EMBL" id="AIM63012.1"/>
    </source>
</evidence>
<protein>
    <submittedName>
        <fullName evidence="2">Prophage protein</fullName>
    </submittedName>
</protein>
<dbReference type="STRING" id="759620.WS105_0821"/>
<dbReference type="RefSeq" id="WP_051950134.1">
    <property type="nucleotide sequence ID" value="NZ_CP009223.1"/>
</dbReference>
<keyword evidence="1" id="KW-0812">Transmembrane</keyword>
<feature type="transmembrane region" description="Helical" evidence="1">
    <location>
        <begin position="59"/>
        <end position="78"/>
    </location>
</feature>
<dbReference type="PATRIC" id="fig|759620.7.peg.782"/>
<dbReference type="AlphaFoldDB" id="A0A088GL84"/>
<evidence type="ECO:0000256" key="1">
    <source>
        <dbReference type="SAM" id="Phobius"/>
    </source>
</evidence>
<dbReference type="Proteomes" id="UP000029079">
    <property type="component" value="Chromosome"/>
</dbReference>
<keyword evidence="1" id="KW-0472">Membrane</keyword>
<name>A0A088GL84_9LACO</name>
<proteinExistence type="predicted"/>
<dbReference type="KEGG" id="wct:WS74_0760"/>